<evidence type="ECO:0000256" key="5">
    <source>
        <dbReference type="ARBA" id="ARBA00023134"/>
    </source>
</evidence>
<keyword evidence="3" id="KW-0819">tRNA processing</keyword>
<keyword evidence="11" id="KW-1185">Reference proteome</keyword>
<evidence type="ECO:0000313" key="10">
    <source>
        <dbReference type="EMBL" id="KAK7116756.1"/>
    </source>
</evidence>
<evidence type="ECO:0000256" key="3">
    <source>
        <dbReference type="ARBA" id="ARBA00022694"/>
    </source>
</evidence>
<dbReference type="SUPFAM" id="SSF116878">
    <property type="entry name" value="TrmE connector domain"/>
    <property type="match status" value="1"/>
</dbReference>
<evidence type="ECO:0000313" key="11">
    <source>
        <dbReference type="Proteomes" id="UP001374579"/>
    </source>
</evidence>
<proteinExistence type="inferred from homology"/>
<dbReference type="NCBIfam" id="TIGR00231">
    <property type="entry name" value="small_GTP"/>
    <property type="match status" value="1"/>
</dbReference>
<dbReference type="GO" id="GO:0003924">
    <property type="term" value="F:GTPase activity"/>
    <property type="evidence" value="ECO:0007669"/>
    <property type="project" value="InterPro"/>
</dbReference>
<feature type="domain" description="G" evidence="7">
    <location>
        <begin position="253"/>
        <end position="342"/>
    </location>
</feature>
<evidence type="ECO:0000256" key="1">
    <source>
        <dbReference type="ARBA" id="ARBA00004173"/>
    </source>
</evidence>
<dbReference type="InterPro" id="IPR006073">
    <property type="entry name" value="GTP-bd"/>
</dbReference>
<evidence type="ECO:0000259" key="7">
    <source>
        <dbReference type="Pfam" id="PF01926"/>
    </source>
</evidence>
<dbReference type="Pfam" id="PF01926">
    <property type="entry name" value="MMR_HSR1"/>
    <property type="match status" value="1"/>
</dbReference>
<comment type="caution">
    <text evidence="10">The sequence shown here is derived from an EMBL/GenBank/DDBJ whole genome shotgun (WGS) entry which is preliminary data.</text>
</comment>
<dbReference type="InterPro" id="IPR027417">
    <property type="entry name" value="P-loop_NTPase"/>
</dbReference>
<reference evidence="10 11" key="1">
    <citation type="submission" date="2024-02" db="EMBL/GenBank/DDBJ databases">
        <title>Chromosome-scale genome assembly of the rough periwinkle Littorina saxatilis.</title>
        <authorList>
            <person name="De Jode A."/>
            <person name="Faria R."/>
            <person name="Formenti G."/>
            <person name="Sims Y."/>
            <person name="Smith T.P."/>
            <person name="Tracey A."/>
            <person name="Wood J.M.D."/>
            <person name="Zagrodzka Z.B."/>
            <person name="Johannesson K."/>
            <person name="Butlin R.K."/>
            <person name="Leder E.H."/>
        </authorList>
    </citation>
    <scope>NUCLEOTIDE SEQUENCE [LARGE SCALE GENOMIC DNA]</scope>
    <source>
        <strain evidence="10">Snail1</strain>
        <tissue evidence="10">Muscle</tissue>
    </source>
</reference>
<feature type="region of interest" description="Disordered" evidence="6">
    <location>
        <begin position="374"/>
        <end position="395"/>
    </location>
</feature>
<dbReference type="Pfam" id="PF12631">
    <property type="entry name" value="MnmE_helical"/>
    <property type="match status" value="1"/>
</dbReference>
<dbReference type="GO" id="GO:0005525">
    <property type="term" value="F:GTP binding"/>
    <property type="evidence" value="ECO:0007669"/>
    <property type="project" value="UniProtKB-KW"/>
</dbReference>
<dbReference type="GO" id="GO:0002098">
    <property type="term" value="P:tRNA wobble uridine modification"/>
    <property type="evidence" value="ECO:0007669"/>
    <property type="project" value="TreeGrafter"/>
</dbReference>
<evidence type="ECO:0000256" key="2">
    <source>
        <dbReference type="ARBA" id="ARBA00011043"/>
    </source>
</evidence>
<dbReference type="InterPro" id="IPR018948">
    <property type="entry name" value="GTP-bd_TrmE_N"/>
</dbReference>
<dbReference type="CDD" id="cd04164">
    <property type="entry name" value="trmE"/>
    <property type="match status" value="1"/>
</dbReference>
<dbReference type="Proteomes" id="UP001374579">
    <property type="component" value="Unassembled WGS sequence"/>
</dbReference>
<protein>
    <recommendedName>
        <fullName evidence="12">tRNA modification GTPase GTPBP3, mitochondrial</fullName>
    </recommendedName>
</protein>
<dbReference type="InterPro" id="IPR031168">
    <property type="entry name" value="G_TrmE"/>
</dbReference>
<dbReference type="EMBL" id="JBAMIC010000001">
    <property type="protein sequence ID" value="KAK7116756.1"/>
    <property type="molecule type" value="Genomic_DNA"/>
</dbReference>
<dbReference type="InterPro" id="IPR027266">
    <property type="entry name" value="TrmE/GcvT-like"/>
</dbReference>
<evidence type="ECO:0008006" key="12">
    <source>
        <dbReference type="Google" id="ProtNLM"/>
    </source>
</evidence>
<keyword evidence="4" id="KW-0547">Nucleotide-binding</keyword>
<sequence>MMFRILLTQLTFPRGAKRMVNLANAFCTKPSSASASTIFALSSGHGRCGVAVIRVSGPSCKEAVQSLCRQKTLPAARQAVLKRLFDPVSREMIDKGLVLWFPGPSSFTGEDCAEFHVHGGSAVVSAMLETLGTLPGLRPAEPGDFTRRAFLSGKMDLTEVEGLGDLIHAETSAQRRQAVRQMEGDLGNVYAAWRRRILKCLADVEAFIDFSEDENIEEDTLVRAKAEIERVCEELQNHLSDNRQGERLRDGVHVAIIGEPNVGKSSLLNALCQRPAAIVSPMAGTTRDVVETAINLGGFPVLLSDTAGLRETSDFVEKEGVRRALDRASKADLKVLVLDASTLVHTKLSAVSWSQFVYHHMASLGIGTNSCDHTDDNKFPETGQPSSSSRSDRPLDTSFSDITQSYAVLSNTDALRSQIGGSLSRLYQSVLGKVEVVSDEVSDSRVCNTQILNKSTVPKAENMNTSRPLVLDEKVDISDGVIVAVNKSDLVPAEKKSLLPKSEDLSAPVCCLSCTTTDGLDSFVSLLAERVKYLCGDPLAGSPSLTQARHRTHLTQCLRHLTSYLEQVNHCDSDIVLAAQALRRAMRELGRVTGAVNVEDILDVIFKDFCIGK</sequence>
<dbReference type="PRINTS" id="PR00326">
    <property type="entry name" value="GTP1OBG"/>
</dbReference>
<dbReference type="GO" id="GO:0005739">
    <property type="term" value="C:mitochondrion"/>
    <property type="evidence" value="ECO:0007669"/>
    <property type="project" value="UniProtKB-SubCell"/>
</dbReference>
<dbReference type="AlphaFoldDB" id="A0AAN9C1K0"/>
<dbReference type="InterPro" id="IPR025867">
    <property type="entry name" value="MnmE_helical"/>
</dbReference>
<feature type="domain" description="MnmE helical" evidence="9">
    <location>
        <begin position="157"/>
        <end position="610"/>
    </location>
</feature>
<evidence type="ECO:0000256" key="4">
    <source>
        <dbReference type="ARBA" id="ARBA00022741"/>
    </source>
</evidence>
<dbReference type="FunFam" id="3.30.1360.120:FF:000007">
    <property type="entry name" value="tRNA modification GTPase GTPBP3, mitochondrial"/>
    <property type="match status" value="1"/>
</dbReference>
<dbReference type="HAMAP" id="MF_00379">
    <property type="entry name" value="GTPase_MnmE"/>
    <property type="match status" value="1"/>
</dbReference>
<dbReference type="CDD" id="cd14858">
    <property type="entry name" value="TrmE_N"/>
    <property type="match status" value="1"/>
</dbReference>
<dbReference type="PANTHER" id="PTHR42714">
    <property type="entry name" value="TRNA MODIFICATION GTPASE GTPBP3"/>
    <property type="match status" value="1"/>
</dbReference>
<dbReference type="InterPro" id="IPR005225">
    <property type="entry name" value="Small_GTP-bd"/>
</dbReference>
<dbReference type="SUPFAM" id="SSF52540">
    <property type="entry name" value="P-loop containing nucleoside triphosphate hydrolases"/>
    <property type="match status" value="1"/>
</dbReference>
<comment type="similarity">
    <text evidence="2">Belongs to the TRAFAC class TrmE-Era-EngA-EngB-Septin-like GTPase superfamily. TrmE GTPase family.</text>
</comment>
<dbReference type="PANTHER" id="PTHR42714:SF2">
    <property type="entry name" value="TRNA MODIFICATION GTPASE GTPBP3, MITOCHONDRIAL"/>
    <property type="match status" value="1"/>
</dbReference>
<evidence type="ECO:0000256" key="6">
    <source>
        <dbReference type="SAM" id="MobiDB-lite"/>
    </source>
</evidence>
<gene>
    <name evidence="10" type="ORF">V1264_002381</name>
</gene>
<dbReference type="Gene3D" id="3.30.1360.120">
    <property type="entry name" value="Probable tRNA modification gtpase trme, domain 1"/>
    <property type="match status" value="1"/>
</dbReference>
<comment type="subcellular location">
    <subcellularLocation>
        <location evidence="1">Mitochondrion</location>
    </subcellularLocation>
</comment>
<name>A0AAN9C1K0_9CAEN</name>
<evidence type="ECO:0000259" key="8">
    <source>
        <dbReference type="Pfam" id="PF10396"/>
    </source>
</evidence>
<dbReference type="InterPro" id="IPR027368">
    <property type="entry name" value="MnmE_dom2"/>
</dbReference>
<evidence type="ECO:0000259" key="9">
    <source>
        <dbReference type="Pfam" id="PF12631"/>
    </source>
</evidence>
<dbReference type="GO" id="GO:0030488">
    <property type="term" value="P:tRNA methylation"/>
    <property type="evidence" value="ECO:0007669"/>
    <property type="project" value="TreeGrafter"/>
</dbReference>
<dbReference type="Gene3D" id="1.20.120.430">
    <property type="entry name" value="tRNA modification GTPase MnmE domain 2"/>
    <property type="match status" value="2"/>
</dbReference>
<dbReference type="InterPro" id="IPR004520">
    <property type="entry name" value="GTPase_MnmE"/>
</dbReference>
<organism evidence="10 11">
    <name type="scientific">Littorina saxatilis</name>
    <dbReference type="NCBI Taxonomy" id="31220"/>
    <lineage>
        <taxon>Eukaryota</taxon>
        <taxon>Metazoa</taxon>
        <taxon>Spiralia</taxon>
        <taxon>Lophotrochozoa</taxon>
        <taxon>Mollusca</taxon>
        <taxon>Gastropoda</taxon>
        <taxon>Caenogastropoda</taxon>
        <taxon>Littorinimorpha</taxon>
        <taxon>Littorinoidea</taxon>
        <taxon>Littorinidae</taxon>
        <taxon>Littorina</taxon>
    </lineage>
</organism>
<dbReference type="NCBIfam" id="NF003661">
    <property type="entry name" value="PRK05291.1-3"/>
    <property type="match status" value="1"/>
</dbReference>
<keyword evidence="5" id="KW-0342">GTP-binding</keyword>
<dbReference type="Pfam" id="PF10396">
    <property type="entry name" value="TrmE_N"/>
    <property type="match status" value="1"/>
</dbReference>
<accession>A0AAN9C1K0</accession>
<feature type="domain" description="GTP-binding protein TrmE N-terminal" evidence="8">
    <location>
        <begin position="37"/>
        <end position="154"/>
    </location>
</feature>